<dbReference type="InterPro" id="IPR000718">
    <property type="entry name" value="Peptidase_M13"/>
</dbReference>
<evidence type="ECO:0000256" key="1">
    <source>
        <dbReference type="ARBA" id="ARBA00001947"/>
    </source>
</evidence>
<evidence type="ECO:0000259" key="9">
    <source>
        <dbReference type="Pfam" id="PF01431"/>
    </source>
</evidence>
<evidence type="ECO:0000256" key="6">
    <source>
        <dbReference type="ARBA" id="ARBA00022833"/>
    </source>
</evidence>
<evidence type="ECO:0000256" key="5">
    <source>
        <dbReference type="ARBA" id="ARBA00022801"/>
    </source>
</evidence>
<evidence type="ECO:0000313" key="11">
    <source>
        <dbReference type="EMBL" id="RDS84752.1"/>
    </source>
</evidence>
<keyword evidence="6" id="KW-0862">Zinc</keyword>
<dbReference type="PANTHER" id="PTHR11733:SF167">
    <property type="entry name" value="FI17812P1-RELATED"/>
    <property type="match status" value="1"/>
</dbReference>
<organism evidence="11 12">
    <name type="scientific">Dyella monticola</name>
    <dbReference type="NCBI Taxonomy" id="1927958"/>
    <lineage>
        <taxon>Bacteria</taxon>
        <taxon>Pseudomonadati</taxon>
        <taxon>Pseudomonadota</taxon>
        <taxon>Gammaproteobacteria</taxon>
        <taxon>Lysobacterales</taxon>
        <taxon>Rhodanobacteraceae</taxon>
        <taxon>Dyella</taxon>
    </lineage>
</organism>
<dbReference type="PROSITE" id="PS51257">
    <property type="entry name" value="PROKAR_LIPOPROTEIN"/>
    <property type="match status" value="1"/>
</dbReference>
<protein>
    <submittedName>
        <fullName evidence="11">M13 family peptidase</fullName>
    </submittedName>
</protein>
<evidence type="ECO:0000256" key="8">
    <source>
        <dbReference type="SAM" id="SignalP"/>
    </source>
</evidence>
<accession>A0A370X8W5</accession>
<dbReference type="GO" id="GO:0004222">
    <property type="term" value="F:metalloendopeptidase activity"/>
    <property type="evidence" value="ECO:0007669"/>
    <property type="project" value="InterPro"/>
</dbReference>
<keyword evidence="4" id="KW-0479">Metal-binding</keyword>
<keyword evidence="12" id="KW-1185">Reference proteome</keyword>
<comment type="caution">
    <text evidence="11">The sequence shown here is derived from an EMBL/GenBank/DDBJ whole genome shotgun (WGS) entry which is preliminary data.</text>
</comment>
<name>A0A370X8W5_9GAMM</name>
<feature type="domain" description="Peptidase M13 C-terminal" evidence="9">
    <location>
        <begin position="498"/>
        <end position="705"/>
    </location>
</feature>
<dbReference type="PROSITE" id="PS51885">
    <property type="entry name" value="NEPRILYSIN"/>
    <property type="match status" value="1"/>
</dbReference>
<dbReference type="GO" id="GO:0005886">
    <property type="term" value="C:plasma membrane"/>
    <property type="evidence" value="ECO:0007669"/>
    <property type="project" value="TreeGrafter"/>
</dbReference>
<dbReference type="Gene3D" id="1.10.1380.10">
    <property type="entry name" value="Neutral endopeptidase , domain2"/>
    <property type="match status" value="1"/>
</dbReference>
<evidence type="ECO:0000256" key="3">
    <source>
        <dbReference type="ARBA" id="ARBA00022670"/>
    </source>
</evidence>
<dbReference type="SUPFAM" id="SSF55486">
    <property type="entry name" value="Metalloproteases ('zincins'), catalytic domain"/>
    <property type="match status" value="1"/>
</dbReference>
<dbReference type="AlphaFoldDB" id="A0A370X8W5"/>
<dbReference type="InterPro" id="IPR018497">
    <property type="entry name" value="Peptidase_M13_C"/>
</dbReference>
<gene>
    <name evidence="11" type="ORF">DWU98_01960</name>
</gene>
<dbReference type="Pfam" id="PF01431">
    <property type="entry name" value="Peptidase_M13"/>
    <property type="match status" value="1"/>
</dbReference>
<comment type="cofactor">
    <cofactor evidence="1">
        <name>Zn(2+)</name>
        <dbReference type="ChEBI" id="CHEBI:29105"/>
    </cofactor>
</comment>
<dbReference type="InterPro" id="IPR042089">
    <property type="entry name" value="Peptidase_M13_dom_2"/>
</dbReference>
<feature type="chain" id="PRO_5017060756" evidence="8">
    <location>
        <begin position="21"/>
        <end position="708"/>
    </location>
</feature>
<reference evidence="11 12" key="1">
    <citation type="submission" date="2018-07" db="EMBL/GenBank/DDBJ databases">
        <title>Dyella monticola sp. nov. and Dyella psychrodurans sp. nov. isolated from monsoon evergreen broad-leaved forest soil of Dinghu Mountain, China.</title>
        <authorList>
            <person name="Gao Z."/>
            <person name="Qiu L."/>
        </authorList>
    </citation>
    <scope>NUCLEOTIDE SEQUENCE [LARGE SCALE GENOMIC DNA]</scope>
    <source>
        <strain evidence="11 12">4G-K06</strain>
    </source>
</reference>
<dbReference type="Pfam" id="PF05649">
    <property type="entry name" value="Peptidase_M13_N"/>
    <property type="match status" value="1"/>
</dbReference>
<dbReference type="CDD" id="cd08662">
    <property type="entry name" value="M13"/>
    <property type="match status" value="1"/>
</dbReference>
<dbReference type="Gene3D" id="3.40.390.10">
    <property type="entry name" value="Collagenase (Catalytic Domain)"/>
    <property type="match status" value="1"/>
</dbReference>
<keyword evidence="7" id="KW-0482">Metalloprotease</keyword>
<evidence type="ECO:0000256" key="2">
    <source>
        <dbReference type="ARBA" id="ARBA00007357"/>
    </source>
</evidence>
<evidence type="ECO:0000256" key="4">
    <source>
        <dbReference type="ARBA" id="ARBA00022723"/>
    </source>
</evidence>
<dbReference type="PRINTS" id="PR00786">
    <property type="entry name" value="NEPRILYSIN"/>
</dbReference>
<evidence type="ECO:0000313" key="12">
    <source>
        <dbReference type="Proteomes" id="UP000254258"/>
    </source>
</evidence>
<dbReference type="RefSeq" id="WP_115493779.1">
    <property type="nucleotide sequence ID" value="NZ_QRBE01000001.1"/>
</dbReference>
<dbReference type="InterPro" id="IPR024079">
    <property type="entry name" value="MetalloPept_cat_dom_sf"/>
</dbReference>
<sequence>MTYKHLKPLLLAASVTFALAACGKQEQAAAPAPAKSSSAPAAAATTASTAKSASVFDAGELDSSINACQDFNGFVNAKWIGANPIPQDRTSWGAFNQLAEKSLDTQHDIADAAAKNAAQAKPGSIEQKIGYLYQAGMDEDAINKLGDDPIKPKLEKIDTLKTPSDVAKYITDSYAQGDKQVFDFGSGADFKDAKIQIGFANQSGLGLPTPDYYTDAKYADLRDAYKAYIAKSLALTGVSDADAKKQADEVLAFETKLAQSSLSPTQLRNLDNEYHFVTVAQADKITPHFNWNDFFKAQGLTIDKGFSLSQPKFFAEFDKLLATAPISQWQAYLRFHTIDDASPYLSTAFQDNRFDFYGKTLSGQPEQKARWKRVLGAVNGSMGEALGQLYVAKEFTPEAKQRAQELVTNVREALKNRIEHLDWMSDATKQKAIDKWNKFLPKIGYPDHWRSWDGLDVKQGDYYGDVMAAAKFNYDWDIGHIGKPTDRTEWGMTPQTVNAYYDPSTNTINFPAAILQPPFFYANGDDAINYGGIGAVIGHESSHGFDDQGSQFDGDGNKADWWTAQDTTQFKARTGKLVDQFNGYAPLKDKPDLHVNGQLTLGENIADLGGLNVSYDALQDALKKNPAEAQQKIDGYTQDQRFFLSWARVWRENIREKQAELYLNIDPHAPASLRAIGAPSNMPAFAEAFQCKAGDAMVRDGDKQVKIW</sequence>
<dbReference type="GO" id="GO:0016485">
    <property type="term" value="P:protein processing"/>
    <property type="evidence" value="ECO:0007669"/>
    <property type="project" value="TreeGrafter"/>
</dbReference>
<dbReference type="PANTHER" id="PTHR11733">
    <property type="entry name" value="ZINC METALLOPROTEASE FAMILY M13 NEPRILYSIN-RELATED"/>
    <property type="match status" value="1"/>
</dbReference>
<keyword evidence="5" id="KW-0378">Hydrolase</keyword>
<dbReference type="OrthoDB" id="9775677at2"/>
<keyword evidence="8" id="KW-0732">Signal</keyword>
<dbReference type="Proteomes" id="UP000254258">
    <property type="component" value="Unassembled WGS sequence"/>
</dbReference>
<dbReference type="InterPro" id="IPR008753">
    <property type="entry name" value="Peptidase_M13_N"/>
</dbReference>
<evidence type="ECO:0000256" key="7">
    <source>
        <dbReference type="ARBA" id="ARBA00023049"/>
    </source>
</evidence>
<dbReference type="GO" id="GO:0046872">
    <property type="term" value="F:metal ion binding"/>
    <property type="evidence" value="ECO:0007669"/>
    <property type="project" value="UniProtKB-KW"/>
</dbReference>
<feature type="domain" description="Peptidase M13 N-terminal" evidence="10">
    <location>
        <begin position="68"/>
        <end position="446"/>
    </location>
</feature>
<feature type="signal peptide" evidence="8">
    <location>
        <begin position="1"/>
        <end position="20"/>
    </location>
</feature>
<evidence type="ECO:0000259" key="10">
    <source>
        <dbReference type="Pfam" id="PF05649"/>
    </source>
</evidence>
<keyword evidence="3" id="KW-0645">Protease</keyword>
<comment type="similarity">
    <text evidence="2">Belongs to the peptidase M13 family.</text>
</comment>
<dbReference type="EMBL" id="QRBE01000001">
    <property type="protein sequence ID" value="RDS84752.1"/>
    <property type="molecule type" value="Genomic_DNA"/>
</dbReference>
<proteinExistence type="inferred from homology"/>